<dbReference type="Proteomes" id="UP000315003">
    <property type="component" value="Chromosome"/>
</dbReference>
<evidence type="ECO:0000313" key="4">
    <source>
        <dbReference type="Proteomes" id="UP000315003"/>
    </source>
</evidence>
<dbReference type="OrthoDB" id="103324at2"/>
<evidence type="ECO:0000313" key="3">
    <source>
        <dbReference type="EMBL" id="QDT60930.1"/>
    </source>
</evidence>
<reference evidence="3 4" key="1">
    <citation type="submission" date="2019-02" db="EMBL/GenBank/DDBJ databases">
        <title>Deep-cultivation of Planctomycetes and their phenomic and genomic characterization uncovers novel biology.</title>
        <authorList>
            <person name="Wiegand S."/>
            <person name="Jogler M."/>
            <person name="Boedeker C."/>
            <person name="Pinto D."/>
            <person name="Vollmers J."/>
            <person name="Rivas-Marin E."/>
            <person name="Kohn T."/>
            <person name="Peeters S.H."/>
            <person name="Heuer A."/>
            <person name="Rast P."/>
            <person name="Oberbeckmann S."/>
            <person name="Bunk B."/>
            <person name="Jeske O."/>
            <person name="Meyerdierks A."/>
            <person name="Storesund J.E."/>
            <person name="Kallscheuer N."/>
            <person name="Luecker S."/>
            <person name="Lage O.M."/>
            <person name="Pohl T."/>
            <person name="Merkel B.J."/>
            <person name="Hornburger P."/>
            <person name="Mueller R.-W."/>
            <person name="Bruemmer F."/>
            <person name="Labrenz M."/>
            <person name="Spormann A.M."/>
            <person name="Op den Camp H."/>
            <person name="Overmann J."/>
            <person name="Amann R."/>
            <person name="Jetten M.S.M."/>
            <person name="Mascher T."/>
            <person name="Medema M.H."/>
            <person name="Devos D.P."/>
            <person name="Kaster A.-K."/>
            <person name="Ovreas L."/>
            <person name="Rohde M."/>
            <person name="Galperin M.Y."/>
            <person name="Jogler C."/>
        </authorList>
    </citation>
    <scope>NUCLEOTIDE SEQUENCE [LARGE SCALE GENOMIC DNA]</scope>
    <source>
        <strain evidence="3 4">SV_7m_r</strain>
    </source>
</reference>
<dbReference type="PANTHER" id="PTHR43747:SF5">
    <property type="entry name" value="FAD-BINDING DOMAIN-CONTAINING PROTEIN"/>
    <property type="match status" value="1"/>
</dbReference>
<keyword evidence="4" id="KW-1185">Reference proteome</keyword>
<name>A0A517SXQ5_9BACT</name>
<evidence type="ECO:0000256" key="2">
    <source>
        <dbReference type="ARBA" id="ARBA00023033"/>
    </source>
</evidence>
<gene>
    <name evidence="3" type="ORF">SV7mr_34590</name>
</gene>
<accession>A0A517SXQ5</accession>
<organism evidence="3 4">
    <name type="scientific">Stieleria bergensis</name>
    <dbReference type="NCBI Taxonomy" id="2528025"/>
    <lineage>
        <taxon>Bacteria</taxon>
        <taxon>Pseudomonadati</taxon>
        <taxon>Planctomycetota</taxon>
        <taxon>Planctomycetia</taxon>
        <taxon>Pirellulales</taxon>
        <taxon>Pirellulaceae</taxon>
        <taxon>Stieleria</taxon>
    </lineage>
</organism>
<keyword evidence="2" id="KW-0503">Monooxygenase</keyword>
<dbReference type="GO" id="GO:0004497">
    <property type="term" value="F:monooxygenase activity"/>
    <property type="evidence" value="ECO:0007669"/>
    <property type="project" value="UniProtKB-KW"/>
</dbReference>
<dbReference type="SUPFAM" id="SSF51905">
    <property type="entry name" value="FAD/NAD(P)-binding domain"/>
    <property type="match status" value="1"/>
</dbReference>
<dbReference type="InterPro" id="IPR006905">
    <property type="entry name" value="Flavin_halogenase"/>
</dbReference>
<proteinExistence type="predicted"/>
<dbReference type="EMBL" id="CP036272">
    <property type="protein sequence ID" value="QDT60930.1"/>
    <property type="molecule type" value="Genomic_DNA"/>
</dbReference>
<keyword evidence="1" id="KW-0560">Oxidoreductase</keyword>
<dbReference type="AlphaFoldDB" id="A0A517SXQ5"/>
<dbReference type="InterPro" id="IPR036188">
    <property type="entry name" value="FAD/NAD-bd_sf"/>
</dbReference>
<dbReference type="PANTHER" id="PTHR43747">
    <property type="entry name" value="FAD-BINDING PROTEIN"/>
    <property type="match status" value="1"/>
</dbReference>
<dbReference type="RefSeq" id="WP_145274356.1">
    <property type="nucleotide sequence ID" value="NZ_CP036272.1"/>
</dbReference>
<dbReference type="Gene3D" id="3.50.50.60">
    <property type="entry name" value="FAD/NAD(P)-binding domain"/>
    <property type="match status" value="1"/>
</dbReference>
<evidence type="ECO:0000256" key="1">
    <source>
        <dbReference type="ARBA" id="ARBA00023002"/>
    </source>
</evidence>
<protein>
    <submittedName>
        <fullName evidence="3">Tryptophan halogenase</fullName>
    </submittedName>
</protein>
<sequence>MSEAVNKAAKPAGKGNHPTRSQVAIIGGSFSASILARILSLKGYSVVLIDAGQHPRFAIGESSTPIADLLLRRLGEEYGLPDLVAMSSYGAWQTSHQRLACGLKRGFSYFDHRGTAQGDAMVESKKGQRSLLVAASPTDQRSDTHWFRSDVDAFLFDQAKRSGVRCLPGSSVVAIDTSPAGRHMLMLQNKASVQADFVIDASGRSAVTAQLLGGQSLLPRLQTNSVSAFSHFTSVASFGDHFNDLHQDQRASHPFHADAAAQHHLLDRGWVWMLRFNNGVTSVGVTAPCDDQPASQVALGEILAAELQGRFSRYPALRPCMRHAKLAEVPGQVLVTGRLQRLNDPVVSDSIVMMPTTAVTIDPLHSTGIAHALSGVQRMAHLLDAGVSTQSLETYRQAVLDEAALIDQMVSLAYHCMSDFPRFCMASMLYFAAAIQCEEQLLAGQWPNAYWMAQDQPFLDAMQICYQLLRSTEEPARILSQMQSVLAPWNQAGLLDPAALNRYAYTATK</sequence>
<dbReference type="Pfam" id="PF04820">
    <property type="entry name" value="Trp_halogenase"/>
    <property type="match status" value="1"/>
</dbReference>
<dbReference type="InterPro" id="IPR050816">
    <property type="entry name" value="Flavin-dep_Halogenase_NPB"/>
</dbReference>